<feature type="compositionally biased region" description="Low complexity" evidence="1">
    <location>
        <begin position="206"/>
        <end position="227"/>
    </location>
</feature>
<dbReference type="AlphaFoldDB" id="A0A9N9KMF6"/>
<dbReference type="Proteomes" id="UP000696280">
    <property type="component" value="Unassembled WGS sequence"/>
</dbReference>
<feature type="signal peptide" evidence="2">
    <location>
        <begin position="1"/>
        <end position="18"/>
    </location>
</feature>
<comment type="caution">
    <text evidence="3">The sequence shown here is derived from an EMBL/GenBank/DDBJ whole genome shotgun (WGS) entry which is preliminary data.</text>
</comment>
<protein>
    <submittedName>
        <fullName evidence="3">Uncharacterized protein</fullName>
    </submittedName>
</protein>
<evidence type="ECO:0000256" key="1">
    <source>
        <dbReference type="SAM" id="MobiDB-lite"/>
    </source>
</evidence>
<keyword evidence="4" id="KW-1185">Reference proteome</keyword>
<organism evidence="3 4">
    <name type="scientific">Hymenoscyphus fraxineus</name>
    <dbReference type="NCBI Taxonomy" id="746836"/>
    <lineage>
        <taxon>Eukaryota</taxon>
        <taxon>Fungi</taxon>
        <taxon>Dikarya</taxon>
        <taxon>Ascomycota</taxon>
        <taxon>Pezizomycotina</taxon>
        <taxon>Leotiomycetes</taxon>
        <taxon>Helotiales</taxon>
        <taxon>Helotiaceae</taxon>
        <taxon>Hymenoscyphus</taxon>
    </lineage>
</organism>
<dbReference type="EMBL" id="CAJVRL010000037">
    <property type="protein sequence ID" value="CAG8950470.1"/>
    <property type="molecule type" value="Genomic_DNA"/>
</dbReference>
<feature type="chain" id="PRO_5040429731" evidence="2">
    <location>
        <begin position="19"/>
        <end position="383"/>
    </location>
</feature>
<keyword evidence="2" id="KW-0732">Signal</keyword>
<gene>
    <name evidence="3" type="ORF">HYFRA_00006966</name>
</gene>
<evidence type="ECO:0000256" key="2">
    <source>
        <dbReference type="SAM" id="SignalP"/>
    </source>
</evidence>
<proteinExistence type="predicted"/>
<reference evidence="3" key="1">
    <citation type="submission" date="2021-07" db="EMBL/GenBank/DDBJ databases">
        <authorList>
            <person name="Durling M."/>
        </authorList>
    </citation>
    <scope>NUCLEOTIDE SEQUENCE</scope>
</reference>
<name>A0A9N9KMF6_9HELO</name>
<evidence type="ECO:0000313" key="4">
    <source>
        <dbReference type="Proteomes" id="UP000696280"/>
    </source>
</evidence>
<feature type="region of interest" description="Disordered" evidence="1">
    <location>
        <begin position="196"/>
        <end position="227"/>
    </location>
</feature>
<evidence type="ECO:0000313" key="3">
    <source>
        <dbReference type="EMBL" id="CAG8950470.1"/>
    </source>
</evidence>
<sequence>MSMRAVLTAVFALTSVSTVLFQLSQEWSGVPLSRAAAFEIFDIPLSLGPRLFAALLRCNLPHFPSEASANSQLPQLVGFVHIQRPGPYCRRHTVEVHRSDEERHHNTCSLDLNSVLTTLYCIFSRYSTIQTLSLSPALASKIRYGCLARRVPSTLHRRKSEGHGIMTANQVLVWNLIRLTPPIHLAHNMHRASVCFESEPEPEPEPAAVPEQSHTSATSPTSSSTSCISGSLLQGSVTPRSSDFSITQLQLAFKMCEYTKNYYIYTSCQDPGAHFFGTSVDGKREHRRQPSDSIYLLDLSIYDLRTLDNTVNFNDTNNTYAQPLVEVMPHFFLHDTSEWRSKELGYIYWDPTLFSVCIDFHCTSRHQHRRHHRFAVVREDGYF</sequence>
<dbReference type="OrthoDB" id="3443409at2759"/>
<accession>A0A9N9KMF6</accession>